<proteinExistence type="predicted"/>
<reference evidence="1 2" key="1">
    <citation type="submission" date="2016-07" db="EMBL/GenBank/DDBJ databases">
        <title>Multiple horizontal gene transfer events from other fungi enriched the ability of initially mycotrophic Trichoderma (Ascomycota) to feed on dead plant biomass.</title>
        <authorList>
            <consortium name="DOE Joint Genome Institute"/>
            <person name="Aerts A."/>
            <person name="Atanasova L."/>
            <person name="Chenthamara K."/>
            <person name="Zhang J."/>
            <person name="Grujic M."/>
            <person name="Henrissat B."/>
            <person name="Kuo A."/>
            <person name="Salamov A."/>
            <person name="Lipzen A."/>
            <person name="Labutti K."/>
            <person name="Barry K."/>
            <person name="Miao Y."/>
            <person name="Rahimi M.J."/>
            <person name="Shen Q."/>
            <person name="Grigoriev I.V."/>
            <person name="Kubicek C.P."/>
            <person name="Druzhinina I.S."/>
        </authorList>
    </citation>
    <scope>NUCLEOTIDE SEQUENCE [LARGE SCALE GENOMIC DNA]</scope>
    <source>
        <strain evidence="1 2">CBS 433.97</strain>
    </source>
</reference>
<keyword evidence="2" id="KW-1185">Reference proteome</keyword>
<evidence type="ECO:0000313" key="2">
    <source>
        <dbReference type="Proteomes" id="UP000240493"/>
    </source>
</evidence>
<dbReference type="AlphaFoldDB" id="A0A2T3ZJ91"/>
<gene>
    <name evidence="1" type="ORF">M441DRAFT_300203</name>
</gene>
<organism evidence="1 2">
    <name type="scientific">Trichoderma asperellum (strain ATCC 204424 / CBS 433.97 / NBRC 101777)</name>
    <dbReference type="NCBI Taxonomy" id="1042311"/>
    <lineage>
        <taxon>Eukaryota</taxon>
        <taxon>Fungi</taxon>
        <taxon>Dikarya</taxon>
        <taxon>Ascomycota</taxon>
        <taxon>Pezizomycotina</taxon>
        <taxon>Sordariomycetes</taxon>
        <taxon>Hypocreomycetidae</taxon>
        <taxon>Hypocreales</taxon>
        <taxon>Hypocreaceae</taxon>
        <taxon>Trichoderma</taxon>
    </lineage>
</organism>
<evidence type="ECO:0000313" key="1">
    <source>
        <dbReference type="EMBL" id="PTB44866.1"/>
    </source>
</evidence>
<dbReference type="OrthoDB" id="2537141at2759"/>
<accession>A0A2T3ZJ91</accession>
<dbReference type="EMBL" id="KZ679257">
    <property type="protein sequence ID" value="PTB44866.1"/>
    <property type="molecule type" value="Genomic_DNA"/>
</dbReference>
<name>A0A2T3ZJ91_TRIA4</name>
<dbReference type="Proteomes" id="UP000240493">
    <property type="component" value="Unassembled WGS sequence"/>
</dbReference>
<protein>
    <submittedName>
        <fullName evidence="1">Uncharacterized protein</fullName>
    </submittedName>
</protein>
<sequence>MRSSREVMANFSSSEIVNASEKITIFQKSIPLILAAGKVSNFQQLEPTSTPFVCVFSFFAHRVCTRPAGASSNAGVAVCSRAVWPRLGTRWPRTIYL</sequence>